<protein>
    <submittedName>
        <fullName evidence="3">Response regulator</fullName>
    </submittedName>
</protein>
<gene>
    <name evidence="3" type="ORF">I5907_15895</name>
</gene>
<dbReference type="InterPro" id="IPR001789">
    <property type="entry name" value="Sig_transdc_resp-reg_receiver"/>
</dbReference>
<evidence type="ECO:0000259" key="2">
    <source>
        <dbReference type="PROSITE" id="PS50110"/>
    </source>
</evidence>
<dbReference type="Pfam" id="PF00072">
    <property type="entry name" value="Response_reg"/>
    <property type="match status" value="1"/>
</dbReference>
<dbReference type="SMART" id="SM00448">
    <property type="entry name" value="REC"/>
    <property type="match status" value="1"/>
</dbReference>
<dbReference type="Proteomes" id="UP000628448">
    <property type="component" value="Unassembled WGS sequence"/>
</dbReference>
<evidence type="ECO:0000256" key="1">
    <source>
        <dbReference type="PROSITE-ProRule" id="PRU00169"/>
    </source>
</evidence>
<sequence length="123" mass="14103">MLHILIIDTSSTIVDIMEELILESVSGSSLYRAQNFVIARHLLTIVQPDAMLIDMNMPDNGVLSILAERNRICPATKVMIMTNYEDDYLQQKCMENGADFMIDKYYGYPLVIEILQLLWRASE</sequence>
<organism evidence="3 4">
    <name type="scientific">Panacibacter microcysteis</name>
    <dbReference type="NCBI Taxonomy" id="2793269"/>
    <lineage>
        <taxon>Bacteria</taxon>
        <taxon>Pseudomonadati</taxon>
        <taxon>Bacteroidota</taxon>
        <taxon>Chitinophagia</taxon>
        <taxon>Chitinophagales</taxon>
        <taxon>Chitinophagaceae</taxon>
        <taxon>Panacibacter</taxon>
    </lineage>
</organism>
<dbReference type="AlphaFoldDB" id="A0A931EB30"/>
<dbReference type="SUPFAM" id="SSF52172">
    <property type="entry name" value="CheY-like"/>
    <property type="match status" value="1"/>
</dbReference>
<dbReference type="InterPro" id="IPR011006">
    <property type="entry name" value="CheY-like_superfamily"/>
</dbReference>
<dbReference type="GO" id="GO:0000160">
    <property type="term" value="P:phosphorelay signal transduction system"/>
    <property type="evidence" value="ECO:0007669"/>
    <property type="project" value="InterPro"/>
</dbReference>
<dbReference type="CDD" id="cd00156">
    <property type="entry name" value="REC"/>
    <property type="match status" value="1"/>
</dbReference>
<proteinExistence type="predicted"/>
<accession>A0A931EB30</accession>
<dbReference type="PROSITE" id="PS50110">
    <property type="entry name" value="RESPONSE_REGULATORY"/>
    <property type="match status" value="1"/>
</dbReference>
<keyword evidence="4" id="KW-1185">Reference proteome</keyword>
<dbReference type="RefSeq" id="WP_196991794.1">
    <property type="nucleotide sequence ID" value="NZ_JADWYR010000002.1"/>
</dbReference>
<feature type="domain" description="Response regulatory" evidence="2">
    <location>
        <begin position="3"/>
        <end position="119"/>
    </location>
</feature>
<dbReference type="Gene3D" id="3.40.50.2300">
    <property type="match status" value="1"/>
</dbReference>
<evidence type="ECO:0000313" key="4">
    <source>
        <dbReference type="Proteomes" id="UP000628448"/>
    </source>
</evidence>
<reference evidence="3" key="1">
    <citation type="submission" date="2020-11" db="EMBL/GenBank/DDBJ databases">
        <title>Bacterial whole genome sequence for Panacibacter sp. DH6.</title>
        <authorList>
            <person name="Le V."/>
            <person name="Ko S."/>
            <person name="Ahn C.-Y."/>
            <person name="Oh H.-M."/>
        </authorList>
    </citation>
    <scope>NUCLEOTIDE SEQUENCE</scope>
    <source>
        <strain evidence="3">DH6</strain>
    </source>
</reference>
<comment type="caution">
    <text evidence="3">The sequence shown here is derived from an EMBL/GenBank/DDBJ whole genome shotgun (WGS) entry which is preliminary data.</text>
</comment>
<evidence type="ECO:0000313" key="3">
    <source>
        <dbReference type="EMBL" id="MBG9377724.1"/>
    </source>
</evidence>
<dbReference type="EMBL" id="JADWYR010000002">
    <property type="protein sequence ID" value="MBG9377724.1"/>
    <property type="molecule type" value="Genomic_DNA"/>
</dbReference>
<name>A0A931EB30_9BACT</name>
<keyword evidence="1" id="KW-0597">Phosphoprotein</keyword>
<feature type="modified residue" description="4-aspartylphosphate" evidence="1">
    <location>
        <position position="54"/>
    </location>
</feature>